<proteinExistence type="predicted"/>
<evidence type="ECO:0000313" key="12">
    <source>
        <dbReference type="EMBL" id="WLD58868.1"/>
    </source>
</evidence>
<dbReference type="InterPro" id="IPR001867">
    <property type="entry name" value="OmpR/PhoB-type_DNA-bd"/>
</dbReference>
<dbReference type="InterPro" id="IPR016032">
    <property type="entry name" value="Sig_transdc_resp-reg_C-effctor"/>
</dbReference>
<dbReference type="FunFam" id="3.40.50.2300:FF:000001">
    <property type="entry name" value="DNA-binding response regulator PhoB"/>
    <property type="match status" value="1"/>
</dbReference>
<dbReference type="InterPro" id="IPR036388">
    <property type="entry name" value="WH-like_DNA-bd_sf"/>
</dbReference>
<accession>A0AB38YHU2</accession>
<name>A0AB38YHU2_9GAMM</name>
<dbReference type="RefSeq" id="WP_370529886.1">
    <property type="nucleotide sequence ID" value="NZ_CP101717.1"/>
</dbReference>
<keyword evidence="3 8" id="KW-0597">Phosphoprotein</keyword>
<evidence type="ECO:0000256" key="3">
    <source>
        <dbReference type="ARBA" id="ARBA00022553"/>
    </source>
</evidence>
<dbReference type="GO" id="GO:0005829">
    <property type="term" value="C:cytosol"/>
    <property type="evidence" value="ECO:0007669"/>
    <property type="project" value="TreeGrafter"/>
</dbReference>
<dbReference type="Pfam" id="PF00072">
    <property type="entry name" value="Response_reg"/>
    <property type="match status" value="1"/>
</dbReference>
<evidence type="ECO:0000256" key="1">
    <source>
        <dbReference type="ARBA" id="ARBA00004496"/>
    </source>
</evidence>
<evidence type="ECO:0000256" key="6">
    <source>
        <dbReference type="ARBA" id="ARBA00023125"/>
    </source>
</evidence>
<evidence type="ECO:0000256" key="5">
    <source>
        <dbReference type="ARBA" id="ARBA00023015"/>
    </source>
</evidence>
<dbReference type="GO" id="GO:0000156">
    <property type="term" value="F:phosphorelay response regulator activity"/>
    <property type="evidence" value="ECO:0007669"/>
    <property type="project" value="TreeGrafter"/>
</dbReference>
<dbReference type="Gene3D" id="3.40.50.2300">
    <property type="match status" value="1"/>
</dbReference>
<dbReference type="AlphaFoldDB" id="A0AB38YHU2"/>
<dbReference type="GO" id="GO:0032993">
    <property type="term" value="C:protein-DNA complex"/>
    <property type="evidence" value="ECO:0007669"/>
    <property type="project" value="TreeGrafter"/>
</dbReference>
<evidence type="ECO:0000256" key="9">
    <source>
        <dbReference type="PROSITE-ProRule" id="PRU01091"/>
    </source>
</evidence>
<dbReference type="EMBL" id="CP101717">
    <property type="protein sequence ID" value="WLD58868.1"/>
    <property type="molecule type" value="Genomic_DNA"/>
</dbReference>
<protein>
    <submittedName>
        <fullName evidence="12">Response regulator transcription factor</fullName>
    </submittedName>
</protein>
<dbReference type="GO" id="GO:0006355">
    <property type="term" value="P:regulation of DNA-templated transcription"/>
    <property type="evidence" value="ECO:0007669"/>
    <property type="project" value="InterPro"/>
</dbReference>
<dbReference type="Pfam" id="PF00486">
    <property type="entry name" value="Trans_reg_C"/>
    <property type="match status" value="1"/>
</dbReference>
<dbReference type="InterPro" id="IPR001789">
    <property type="entry name" value="Sig_transdc_resp-reg_receiver"/>
</dbReference>
<feature type="domain" description="OmpR/PhoB-type" evidence="11">
    <location>
        <begin position="132"/>
        <end position="232"/>
    </location>
</feature>
<dbReference type="GO" id="GO:0000976">
    <property type="term" value="F:transcription cis-regulatory region binding"/>
    <property type="evidence" value="ECO:0007669"/>
    <property type="project" value="TreeGrafter"/>
</dbReference>
<evidence type="ECO:0000256" key="8">
    <source>
        <dbReference type="PROSITE-ProRule" id="PRU00169"/>
    </source>
</evidence>
<feature type="domain" description="Response regulatory" evidence="10">
    <location>
        <begin position="4"/>
        <end position="119"/>
    </location>
</feature>
<evidence type="ECO:0000256" key="7">
    <source>
        <dbReference type="ARBA" id="ARBA00023163"/>
    </source>
</evidence>
<evidence type="ECO:0000259" key="11">
    <source>
        <dbReference type="PROSITE" id="PS51755"/>
    </source>
</evidence>
<gene>
    <name evidence="12" type="ORF">NFC81_03510</name>
</gene>
<reference evidence="12" key="1">
    <citation type="submission" date="2022-07" db="EMBL/GenBank/DDBJ databases">
        <title>Complete genome sequence of Salinispirillum sp. LH10-3-1 capable of multiple carbohydrate inversion isolated from a soda lake.</title>
        <authorList>
            <person name="Liu J."/>
            <person name="Zhai Y."/>
            <person name="Zhang H."/>
            <person name="Yang H."/>
            <person name="Qu J."/>
            <person name="Li J."/>
        </authorList>
    </citation>
    <scope>NUCLEOTIDE SEQUENCE</scope>
    <source>
        <strain evidence="12">LH 10-3-1</strain>
    </source>
</reference>
<feature type="DNA-binding region" description="OmpR/PhoB-type" evidence="9">
    <location>
        <begin position="132"/>
        <end position="232"/>
    </location>
</feature>
<keyword evidence="7" id="KW-0804">Transcription</keyword>
<keyword evidence="5" id="KW-0805">Transcription regulation</keyword>
<evidence type="ECO:0000259" key="10">
    <source>
        <dbReference type="PROSITE" id="PS50110"/>
    </source>
</evidence>
<dbReference type="Gene3D" id="6.10.250.690">
    <property type="match status" value="1"/>
</dbReference>
<dbReference type="InterPro" id="IPR011006">
    <property type="entry name" value="CheY-like_superfamily"/>
</dbReference>
<sequence>MNKTLYVVDDDQKIRELLKTYLERNNYNVAVAADGETFLDDFPRCAHEVSVVILDIMLPGQDGFSVCRALRSQSDVPIIMLTANAEETDRVVGLELGADDYLAKPFSPRELLARIKAILRRYEPAHTTESAGRYYRFRDYWLDTLERSLLTPQDGWQNLNGADYQLLHFFIRHAGEVITRTRLMELTRGRDMGPLDRYLDVQISRLRQRLGDDGKTAQLIKTVRGEGYVFSAEVTRHKDIPQHD</sequence>
<organism evidence="12">
    <name type="scientific">Salinispirillum sp. LH 10-3-1</name>
    <dbReference type="NCBI Taxonomy" id="2952525"/>
    <lineage>
        <taxon>Bacteria</taxon>
        <taxon>Pseudomonadati</taxon>
        <taxon>Pseudomonadota</taxon>
        <taxon>Gammaproteobacteria</taxon>
        <taxon>Oceanospirillales</taxon>
        <taxon>Saccharospirillaceae</taxon>
        <taxon>Salinispirillum</taxon>
    </lineage>
</organism>
<dbReference type="SMART" id="SM00862">
    <property type="entry name" value="Trans_reg_C"/>
    <property type="match status" value="1"/>
</dbReference>
<dbReference type="SUPFAM" id="SSF46894">
    <property type="entry name" value="C-terminal effector domain of the bipartite response regulators"/>
    <property type="match status" value="1"/>
</dbReference>
<dbReference type="PROSITE" id="PS50110">
    <property type="entry name" value="RESPONSE_REGULATORY"/>
    <property type="match status" value="1"/>
</dbReference>
<evidence type="ECO:0000256" key="4">
    <source>
        <dbReference type="ARBA" id="ARBA00023012"/>
    </source>
</evidence>
<dbReference type="InterPro" id="IPR039420">
    <property type="entry name" value="WalR-like"/>
</dbReference>
<keyword evidence="4" id="KW-0902">Two-component regulatory system</keyword>
<dbReference type="PROSITE" id="PS51755">
    <property type="entry name" value="OMPR_PHOB"/>
    <property type="match status" value="1"/>
</dbReference>
<dbReference type="FunFam" id="1.10.10.10:FF:000099">
    <property type="entry name" value="Two-component system response regulator TorR"/>
    <property type="match status" value="1"/>
</dbReference>
<keyword evidence="2" id="KW-0963">Cytoplasm</keyword>
<comment type="subcellular location">
    <subcellularLocation>
        <location evidence="1">Cytoplasm</location>
    </subcellularLocation>
</comment>
<dbReference type="Gene3D" id="1.10.10.10">
    <property type="entry name" value="Winged helix-like DNA-binding domain superfamily/Winged helix DNA-binding domain"/>
    <property type="match status" value="1"/>
</dbReference>
<dbReference type="PANTHER" id="PTHR48111">
    <property type="entry name" value="REGULATOR OF RPOS"/>
    <property type="match status" value="1"/>
</dbReference>
<dbReference type="PANTHER" id="PTHR48111:SF4">
    <property type="entry name" value="DNA-BINDING DUAL TRANSCRIPTIONAL REGULATOR OMPR"/>
    <property type="match status" value="1"/>
</dbReference>
<feature type="modified residue" description="4-aspartylphosphate" evidence="8">
    <location>
        <position position="55"/>
    </location>
</feature>
<dbReference type="SUPFAM" id="SSF52172">
    <property type="entry name" value="CheY-like"/>
    <property type="match status" value="1"/>
</dbReference>
<dbReference type="SMART" id="SM00448">
    <property type="entry name" value="REC"/>
    <property type="match status" value="1"/>
</dbReference>
<keyword evidence="6 9" id="KW-0238">DNA-binding</keyword>
<evidence type="ECO:0000256" key="2">
    <source>
        <dbReference type="ARBA" id="ARBA00022490"/>
    </source>
</evidence>
<dbReference type="CDD" id="cd00383">
    <property type="entry name" value="trans_reg_C"/>
    <property type="match status" value="1"/>
</dbReference>